<accession>A0A0F9N8P2</accession>
<gene>
    <name evidence="1" type="ORF">LCGC14_0981120</name>
</gene>
<protein>
    <submittedName>
        <fullName evidence="1">Uncharacterized protein</fullName>
    </submittedName>
</protein>
<reference evidence="1" key="1">
    <citation type="journal article" date="2015" name="Nature">
        <title>Complex archaea that bridge the gap between prokaryotes and eukaryotes.</title>
        <authorList>
            <person name="Spang A."/>
            <person name="Saw J.H."/>
            <person name="Jorgensen S.L."/>
            <person name="Zaremba-Niedzwiedzka K."/>
            <person name="Martijn J."/>
            <person name="Lind A.E."/>
            <person name="van Eijk R."/>
            <person name="Schleper C."/>
            <person name="Guy L."/>
            <person name="Ettema T.J."/>
        </authorList>
    </citation>
    <scope>NUCLEOTIDE SEQUENCE</scope>
</reference>
<name>A0A0F9N8P2_9ZZZZ</name>
<dbReference type="AlphaFoldDB" id="A0A0F9N8P2"/>
<proteinExistence type="predicted"/>
<organism evidence="1">
    <name type="scientific">marine sediment metagenome</name>
    <dbReference type="NCBI Taxonomy" id="412755"/>
    <lineage>
        <taxon>unclassified sequences</taxon>
        <taxon>metagenomes</taxon>
        <taxon>ecological metagenomes</taxon>
    </lineage>
</organism>
<evidence type="ECO:0000313" key="1">
    <source>
        <dbReference type="EMBL" id="KKN15920.1"/>
    </source>
</evidence>
<dbReference type="EMBL" id="LAZR01003665">
    <property type="protein sequence ID" value="KKN15920.1"/>
    <property type="molecule type" value="Genomic_DNA"/>
</dbReference>
<comment type="caution">
    <text evidence="1">The sequence shown here is derived from an EMBL/GenBank/DDBJ whole genome shotgun (WGS) entry which is preliminary data.</text>
</comment>
<sequence length="58" mass="6595">MYQCSFCKAQSCTTKIPDGWGKAKLIVPDVEPVDVTFCPLHKKEAERKLDFAFEKMGK</sequence>